<accession>A0ABR6WF21</accession>
<gene>
    <name evidence="2" type="ORF">FH603_5685</name>
</gene>
<dbReference type="EMBL" id="VFIA01000085">
    <property type="protein sequence ID" value="MBC3795150.1"/>
    <property type="molecule type" value="Genomic_DNA"/>
</dbReference>
<evidence type="ECO:0000313" key="2">
    <source>
        <dbReference type="EMBL" id="MBC3795150.1"/>
    </source>
</evidence>
<keyword evidence="3" id="KW-1185">Reference proteome</keyword>
<feature type="region of interest" description="Disordered" evidence="1">
    <location>
        <begin position="231"/>
        <end position="269"/>
    </location>
</feature>
<reference evidence="2 3" key="1">
    <citation type="submission" date="2019-06" db="EMBL/GenBank/DDBJ databases">
        <title>Spirosoma utsteinense sp. nov. isolated from Antarctic ice-free soils.</title>
        <authorList>
            <person name="Tahon G."/>
        </authorList>
    </citation>
    <scope>NUCLEOTIDE SEQUENCE [LARGE SCALE GENOMIC DNA]</scope>
    <source>
        <strain evidence="2 3">LMG 31447</strain>
    </source>
</reference>
<comment type="caution">
    <text evidence="2">The sequence shown here is derived from an EMBL/GenBank/DDBJ whole genome shotgun (WGS) entry which is preliminary data.</text>
</comment>
<name>A0ABR6WF21_9BACT</name>
<proteinExistence type="predicted"/>
<evidence type="ECO:0000313" key="3">
    <source>
        <dbReference type="Proteomes" id="UP000700732"/>
    </source>
</evidence>
<feature type="compositionally biased region" description="Low complexity" evidence="1">
    <location>
        <begin position="327"/>
        <end position="338"/>
    </location>
</feature>
<evidence type="ECO:0008006" key="4">
    <source>
        <dbReference type="Google" id="ProtNLM"/>
    </source>
</evidence>
<sequence>MMTKIGGGGSGSCGGLVEYLEKEQAGLWFGQHREQLAGHEVVAEIDPNKRNLGREDTKYYQVILAPSQAELAHIGADPQKLQAFTRATMEQYAQNFGKGIESKDLVWFAKIEHSRSFDHTDRAVQLGEQQKGVAKRGDQTHIHVIVSRTENLRAYTEGKKNELHERKNPYHLSPLTNHKATTKGPVVGGFERNSFSQRAEQTFDQAFTYERSLTESFRFLHCMKYGDEQAKGEMQRQAAEQAQKRAQRHEPSQRVEMYPQPGKTPENEFTDDLRASLNKAYQQKDVNDLGAALASAQAERERQRVAQEQQAEEARKQALEATKLAEQQKMAQQQQRLPQKIEQKPENSPRISRGLGL</sequence>
<evidence type="ECO:0000256" key="1">
    <source>
        <dbReference type="SAM" id="MobiDB-lite"/>
    </source>
</evidence>
<feature type="region of interest" description="Disordered" evidence="1">
    <location>
        <begin position="300"/>
        <end position="357"/>
    </location>
</feature>
<dbReference type="RefSeq" id="WP_186742316.1">
    <property type="nucleotide sequence ID" value="NZ_VFIA01000085.1"/>
</dbReference>
<dbReference type="Pfam" id="PF18976">
    <property type="entry name" value="DUF5712"/>
    <property type="match status" value="1"/>
</dbReference>
<organism evidence="2 3">
    <name type="scientific">Spirosoma utsteinense</name>
    <dbReference type="NCBI Taxonomy" id="2585773"/>
    <lineage>
        <taxon>Bacteria</taxon>
        <taxon>Pseudomonadati</taxon>
        <taxon>Bacteroidota</taxon>
        <taxon>Cytophagia</taxon>
        <taxon>Cytophagales</taxon>
        <taxon>Cytophagaceae</taxon>
        <taxon>Spirosoma</taxon>
    </lineage>
</organism>
<dbReference type="InterPro" id="IPR043766">
    <property type="entry name" value="BfmA-like"/>
</dbReference>
<dbReference type="Proteomes" id="UP000700732">
    <property type="component" value="Unassembled WGS sequence"/>
</dbReference>
<protein>
    <recommendedName>
        <fullName evidence="4">Mobilization protein</fullName>
    </recommendedName>
</protein>